<evidence type="ECO:0000256" key="6">
    <source>
        <dbReference type="ARBA" id="ARBA00023040"/>
    </source>
</evidence>
<evidence type="ECO:0000259" key="12">
    <source>
        <dbReference type="PROSITE" id="PS50227"/>
    </source>
</evidence>
<sequence>MGKISQPYYNYDTCARCYNYMPNYVFATRFKYRGYVLINSQNETFIANPANFSQNIVASFMSERYANKWKECCLAAVECCNKMTSSPPWSSNSSFCPRTWDGWLCWPDTQAGVLAKQPCPSHIYWTGNPPSCPRYAEKKCLLNNTWFQKFPGKEWTEYNKCGILKMVKERTYFLIGSFVVSVIALIPAIIIFFVYRQFHLPKYIMHKNLFTSLLLNAVVVIVFNSVFKLQELRVNSETDDSVLNQNGSGCKILLILTKYFRMTTYMWMFCEGFYLHKLIVAAFAKQTNMIVFYVTGWVSPALIVGIYGILRKILKDERCWSQSLEPYEWILTAPNLLSLVFNLLFLCNIIRVLVMKMRAVQTNELNQYRTAVKATMALFPLFGVHLFLVSFTPQSMECEALNIYYYFQHSIDGLQGFLVALIFCYLNREVLDALTKSYIRYKKRQQTPGHTAISTKRSKLSMSTHVSYVQSQ</sequence>
<feature type="domain" description="G-protein coupled receptors family 2 profile 2" evidence="13">
    <location>
        <begin position="170"/>
        <end position="427"/>
    </location>
</feature>
<dbReference type="Pfam" id="PF00002">
    <property type="entry name" value="7tm_2"/>
    <property type="match status" value="1"/>
</dbReference>
<comment type="subcellular location">
    <subcellularLocation>
        <location evidence="1">Cell membrane</location>
        <topology evidence="1">Multi-pass membrane protein</topology>
    </subcellularLocation>
</comment>
<keyword evidence="5 11" id="KW-1133">Transmembrane helix</keyword>
<dbReference type="InterPro" id="IPR017981">
    <property type="entry name" value="GPCR_2-like_7TM"/>
</dbReference>
<feature type="transmembrane region" description="Helical" evidence="11">
    <location>
        <begin position="207"/>
        <end position="227"/>
    </location>
</feature>
<dbReference type="PANTHER" id="PTHR45620:SF42">
    <property type="entry name" value="G-PROTEIN COUPLED RECEPTOR SEB-2"/>
    <property type="match status" value="1"/>
</dbReference>
<dbReference type="Gene3D" id="1.20.1070.10">
    <property type="entry name" value="Rhodopsin 7-helix transmembrane proteins"/>
    <property type="match status" value="1"/>
</dbReference>
<dbReference type="PANTHER" id="PTHR45620">
    <property type="entry name" value="PDF RECEPTOR-LIKE PROTEIN-RELATED"/>
    <property type="match status" value="1"/>
</dbReference>
<evidence type="ECO:0000256" key="3">
    <source>
        <dbReference type="ARBA" id="ARBA00022475"/>
    </source>
</evidence>
<keyword evidence="14" id="KW-1185">Reference proteome</keyword>
<evidence type="ECO:0000256" key="10">
    <source>
        <dbReference type="ARBA" id="ARBA00023224"/>
    </source>
</evidence>
<keyword evidence="3" id="KW-1003">Cell membrane</keyword>
<keyword evidence="9" id="KW-0325">Glycoprotein</keyword>
<evidence type="ECO:0000313" key="15">
    <source>
        <dbReference type="RefSeq" id="XP_022240480.1"/>
    </source>
</evidence>
<feature type="transmembrane region" description="Helical" evidence="11">
    <location>
        <begin position="290"/>
        <end position="309"/>
    </location>
</feature>
<feature type="transmembrane region" description="Helical" evidence="11">
    <location>
        <begin position="329"/>
        <end position="350"/>
    </location>
</feature>
<feature type="transmembrane region" description="Helical" evidence="11">
    <location>
        <begin position="172"/>
        <end position="195"/>
    </location>
</feature>
<dbReference type="InterPro" id="IPR000832">
    <property type="entry name" value="GPCR_2_secretin-like"/>
</dbReference>
<dbReference type="SMART" id="SM00008">
    <property type="entry name" value="HormR"/>
    <property type="match status" value="1"/>
</dbReference>
<dbReference type="Gene3D" id="4.10.1240.10">
    <property type="entry name" value="GPCR, family 2, extracellular hormone receptor domain"/>
    <property type="match status" value="1"/>
</dbReference>
<organism evidence="14 15">
    <name type="scientific">Limulus polyphemus</name>
    <name type="common">Atlantic horseshoe crab</name>
    <dbReference type="NCBI Taxonomy" id="6850"/>
    <lineage>
        <taxon>Eukaryota</taxon>
        <taxon>Metazoa</taxon>
        <taxon>Ecdysozoa</taxon>
        <taxon>Arthropoda</taxon>
        <taxon>Chelicerata</taxon>
        <taxon>Merostomata</taxon>
        <taxon>Xiphosura</taxon>
        <taxon>Limulidae</taxon>
        <taxon>Limulus</taxon>
    </lineage>
</organism>
<dbReference type="SUPFAM" id="SSF111418">
    <property type="entry name" value="Hormone receptor domain"/>
    <property type="match status" value="1"/>
</dbReference>
<feature type="domain" description="G-protein coupled receptors family 2 profile 1" evidence="12">
    <location>
        <begin position="78"/>
        <end position="165"/>
    </location>
</feature>
<keyword evidence="7 11" id="KW-0472">Membrane</keyword>
<evidence type="ECO:0000256" key="2">
    <source>
        <dbReference type="ARBA" id="ARBA00005314"/>
    </source>
</evidence>
<dbReference type="PROSITE" id="PS50261">
    <property type="entry name" value="G_PROTEIN_RECEP_F2_4"/>
    <property type="match status" value="1"/>
</dbReference>
<dbReference type="PROSITE" id="PS50227">
    <property type="entry name" value="G_PROTEIN_RECEP_F2_3"/>
    <property type="match status" value="1"/>
</dbReference>
<evidence type="ECO:0000256" key="7">
    <source>
        <dbReference type="ARBA" id="ARBA00023136"/>
    </source>
</evidence>
<feature type="transmembrane region" description="Helical" evidence="11">
    <location>
        <begin position="371"/>
        <end position="391"/>
    </location>
</feature>
<dbReference type="PROSITE" id="PS00650">
    <property type="entry name" value="G_PROTEIN_RECEP_F2_2"/>
    <property type="match status" value="1"/>
</dbReference>
<feature type="transmembrane region" description="Helical" evidence="11">
    <location>
        <begin position="403"/>
        <end position="426"/>
    </location>
</feature>
<dbReference type="InterPro" id="IPR036445">
    <property type="entry name" value="GPCR_2_extracell_dom_sf"/>
</dbReference>
<dbReference type="CDD" id="cd15041">
    <property type="entry name" value="7tmB1_hormone_R"/>
    <property type="match status" value="1"/>
</dbReference>
<dbReference type="SUPFAM" id="SSF81321">
    <property type="entry name" value="Family A G protein-coupled receptor-like"/>
    <property type="match status" value="1"/>
</dbReference>
<dbReference type="RefSeq" id="XP_022240480.1">
    <property type="nucleotide sequence ID" value="XM_022384772.1"/>
</dbReference>
<evidence type="ECO:0000259" key="13">
    <source>
        <dbReference type="PROSITE" id="PS50261"/>
    </source>
</evidence>
<comment type="similarity">
    <text evidence="2">Belongs to the G-protein coupled receptor 2 family.</text>
</comment>
<gene>
    <name evidence="15" type="primary">LOC111085577</name>
</gene>
<accession>A0ABM1SA25</accession>
<dbReference type="PROSITE" id="PS00649">
    <property type="entry name" value="G_PROTEIN_RECEP_F2_1"/>
    <property type="match status" value="1"/>
</dbReference>
<evidence type="ECO:0000313" key="14">
    <source>
        <dbReference type="Proteomes" id="UP000694941"/>
    </source>
</evidence>
<evidence type="ECO:0000256" key="5">
    <source>
        <dbReference type="ARBA" id="ARBA00022989"/>
    </source>
</evidence>
<keyword evidence="10" id="KW-0807">Transducer</keyword>
<keyword evidence="6" id="KW-0297">G-protein coupled receptor</keyword>
<name>A0ABM1SA25_LIMPO</name>
<evidence type="ECO:0000256" key="8">
    <source>
        <dbReference type="ARBA" id="ARBA00023170"/>
    </source>
</evidence>
<dbReference type="Proteomes" id="UP000694941">
    <property type="component" value="Unplaced"/>
</dbReference>
<dbReference type="InterPro" id="IPR001879">
    <property type="entry name" value="GPCR_2_extracellular_dom"/>
</dbReference>
<dbReference type="InterPro" id="IPR017983">
    <property type="entry name" value="GPCR_2_secretin-like_CS"/>
</dbReference>
<proteinExistence type="inferred from homology"/>
<protein>
    <submittedName>
        <fullName evidence="15">Calcitonin gene-related peptide type 1 receptor-like</fullName>
    </submittedName>
</protein>
<keyword evidence="4 11" id="KW-0812">Transmembrane</keyword>
<keyword evidence="8" id="KW-0675">Receptor</keyword>
<dbReference type="GeneID" id="111085577"/>
<reference evidence="15" key="1">
    <citation type="submission" date="2025-08" db="UniProtKB">
        <authorList>
            <consortium name="RefSeq"/>
        </authorList>
    </citation>
    <scope>IDENTIFICATION</scope>
    <source>
        <tissue evidence="15">Muscle</tissue>
    </source>
</reference>
<dbReference type="PRINTS" id="PR00249">
    <property type="entry name" value="GPCRSECRETIN"/>
</dbReference>
<evidence type="ECO:0000256" key="11">
    <source>
        <dbReference type="SAM" id="Phobius"/>
    </source>
</evidence>
<evidence type="ECO:0000256" key="4">
    <source>
        <dbReference type="ARBA" id="ARBA00022692"/>
    </source>
</evidence>
<dbReference type="InterPro" id="IPR050332">
    <property type="entry name" value="GPCR_2"/>
</dbReference>
<evidence type="ECO:0000256" key="9">
    <source>
        <dbReference type="ARBA" id="ARBA00023180"/>
    </source>
</evidence>
<dbReference type="Pfam" id="PF02793">
    <property type="entry name" value="HRM"/>
    <property type="match status" value="1"/>
</dbReference>
<evidence type="ECO:0000256" key="1">
    <source>
        <dbReference type="ARBA" id="ARBA00004651"/>
    </source>
</evidence>